<dbReference type="Pfam" id="PF13378">
    <property type="entry name" value="MR_MLE_C"/>
    <property type="match status" value="1"/>
</dbReference>
<gene>
    <name evidence="3" type="ORF">GTK09_16145</name>
</gene>
<dbReference type="SUPFAM" id="SSF51604">
    <property type="entry name" value="Enolase C-terminal domain-like"/>
    <property type="match status" value="1"/>
</dbReference>
<keyword evidence="1" id="KW-0456">Lyase</keyword>
<dbReference type="InterPro" id="IPR013341">
    <property type="entry name" value="Mandelate_racemase_N_dom"/>
</dbReference>
<dbReference type="SFLD" id="SFLDS00001">
    <property type="entry name" value="Enolase"/>
    <property type="match status" value="1"/>
</dbReference>
<dbReference type="SMART" id="SM00922">
    <property type="entry name" value="MR_MLE"/>
    <property type="match status" value="1"/>
</dbReference>
<dbReference type="Proteomes" id="UP000469011">
    <property type="component" value="Unassembled WGS sequence"/>
</dbReference>
<evidence type="ECO:0000313" key="4">
    <source>
        <dbReference type="Proteomes" id="UP000469011"/>
    </source>
</evidence>
<dbReference type="EMBL" id="JAAAMG010000013">
    <property type="protein sequence ID" value="NDW05952.1"/>
    <property type="molecule type" value="Genomic_DNA"/>
</dbReference>
<dbReference type="AlphaFoldDB" id="A0A6N9T5V1"/>
<sequence>MKIIGLETIQIAEFSNLVWVRLHTDEGLIGLGETFRNPQAIVAYIHETCAPYLIGKDPRRRTALTEGLRRDVGNAFKGFPTRSVEVRGNAAVDIALWDLWGQAAGQPILALLGGKMRDGIRMYNTCANSAYNNVARPGGNQQVFGRDTPAPDAIGPEEDLLLQVYEPRRLARELLEAGITAMKIWPFDVAAIRNKGASIGAAELKDALWPIEEIRAEVGDAMDILIELHGLWKLPPALKIAKALADYDVFWLEDPLALDNFADLETYQREAPAMVAASENLGTVPWFREAFMRGAIDVAIFDMAWVGGITEGQRVTHLADAFDRTIAPHDCTGPVTLIANTHLLAHAPNALLAETVRSHLTGFYKAVMTELPRVESGMIYPLEGPGLGAGLNADVLARGDLTRKVSGTLASE</sequence>
<dbReference type="Gene3D" id="3.20.20.120">
    <property type="entry name" value="Enolase-like C-terminal domain"/>
    <property type="match status" value="1"/>
</dbReference>
<proteinExistence type="predicted"/>
<dbReference type="InterPro" id="IPR029065">
    <property type="entry name" value="Enolase_C-like"/>
</dbReference>
<keyword evidence="4" id="KW-1185">Reference proteome</keyword>
<name>A0A6N9T5V1_9HYPH</name>
<reference evidence="3 4" key="1">
    <citation type="submission" date="2020-01" db="EMBL/GenBank/DDBJ databases">
        <title>Jiella pacifica sp. nov.</title>
        <authorList>
            <person name="Xue Z."/>
            <person name="Zhu S."/>
            <person name="Chen J."/>
            <person name="Yang J."/>
        </authorList>
    </citation>
    <scope>NUCLEOTIDE SEQUENCE [LARGE SCALE GENOMIC DNA]</scope>
    <source>
        <strain evidence="3 4">40Bstr34</strain>
    </source>
</reference>
<dbReference type="PANTHER" id="PTHR48080:SF2">
    <property type="entry name" value="D-GALACTONATE DEHYDRATASE"/>
    <property type="match status" value="1"/>
</dbReference>
<dbReference type="Gene3D" id="3.30.390.10">
    <property type="entry name" value="Enolase-like, N-terminal domain"/>
    <property type="match status" value="1"/>
</dbReference>
<dbReference type="Pfam" id="PF02746">
    <property type="entry name" value="MR_MLE_N"/>
    <property type="match status" value="1"/>
</dbReference>
<dbReference type="InterPro" id="IPR013342">
    <property type="entry name" value="Mandelate_racemase_C"/>
</dbReference>
<dbReference type="GO" id="GO:0016829">
    <property type="term" value="F:lyase activity"/>
    <property type="evidence" value="ECO:0007669"/>
    <property type="project" value="UniProtKB-KW"/>
</dbReference>
<organism evidence="3 4">
    <name type="scientific">Jiella pacifica</name>
    <dbReference type="NCBI Taxonomy" id="2696469"/>
    <lineage>
        <taxon>Bacteria</taxon>
        <taxon>Pseudomonadati</taxon>
        <taxon>Pseudomonadota</taxon>
        <taxon>Alphaproteobacteria</taxon>
        <taxon>Hyphomicrobiales</taxon>
        <taxon>Aurantimonadaceae</taxon>
        <taxon>Jiella</taxon>
    </lineage>
</organism>
<dbReference type="PANTHER" id="PTHR48080">
    <property type="entry name" value="D-GALACTONATE DEHYDRATASE-RELATED"/>
    <property type="match status" value="1"/>
</dbReference>
<accession>A0A6N9T5V1</accession>
<evidence type="ECO:0000256" key="1">
    <source>
        <dbReference type="ARBA" id="ARBA00023239"/>
    </source>
</evidence>
<feature type="domain" description="Mandelate racemase/muconate lactonizing enzyme C-terminal" evidence="2">
    <location>
        <begin position="167"/>
        <end position="274"/>
    </location>
</feature>
<evidence type="ECO:0000313" key="3">
    <source>
        <dbReference type="EMBL" id="NDW05952.1"/>
    </source>
</evidence>
<protein>
    <recommendedName>
        <fullName evidence="2">Mandelate racemase/muconate lactonizing enzyme C-terminal domain-containing protein</fullName>
    </recommendedName>
</protein>
<dbReference type="InterPro" id="IPR036849">
    <property type="entry name" value="Enolase-like_C_sf"/>
</dbReference>
<comment type="caution">
    <text evidence="3">The sequence shown here is derived from an EMBL/GenBank/DDBJ whole genome shotgun (WGS) entry which is preliminary data.</text>
</comment>
<dbReference type="SUPFAM" id="SSF54826">
    <property type="entry name" value="Enolase N-terminal domain-like"/>
    <property type="match status" value="1"/>
</dbReference>
<dbReference type="InterPro" id="IPR034593">
    <property type="entry name" value="DgoD-like"/>
</dbReference>
<dbReference type="CDD" id="cd03316">
    <property type="entry name" value="MR_like"/>
    <property type="match status" value="1"/>
</dbReference>
<evidence type="ECO:0000259" key="2">
    <source>
        <dbReference type="SMART" id="SM00922"/>
    </source>
</evidence>
<dbReference type="InterPro" id="IPR029017">
    <property type="entry name" value="Enolase-like_N"/>
</dbReference>
<dbReference type="RefSeq" id="WP_163464364.1">
    <property type="nucleotide sequence ID" value="NZ_JAAAMG010000013.1"/>
</dbReference>
<dbReference type="SFLD" id="SFLDG00179">
    <property type="entry name" value="mandelate_racemase"/>
    <property type="match status" value="1"/>
</dbReference>